<keyword evidence="2" id="KW-1185">Reference proteome</keyword>
<evidence type="ECO:0008006" key="3">
    <source>
        <dbReference type="Google" id="ProtNLM"/>
    </source>
</evidence>
<reference evidence="1 2" key="1">
    <citation type="submission" date="2013-11" db="EMBL/GenBank/DDBJ databases">
        <title>Genome sequencing of Stegodyphus mimosarum.</title>
        <authorList>
            <person name="Bechsgaard J."/>
        </authorList>
    </citation>
    <scope>NUCLEOTIDE SEQUENCE [LARGE SCALE GENOMIC DNA]</scope>
</reference>
<gene>
    <name evidence="1" type="ORF">X975_14936</name>
</gene>
<dbReference type="EMBL" id="KL815691">
    <property type="protein sequence ID" value="KFM83250.1"/>
    <property type="molecule type" value="Genomic_DNA"/>
</dbReference>
<protein>
    <recommendedName>
        <fullName evidence="3">MADF domain-containing protein</fullName>
    </recommendedName>
</protein>
<sequence>MVTFFEKYPQLLSGKIDSTFNKENRKKKWEDLMDILNAEGTGPSKTADMWRKGSIILCMIFCKMEIFLKFTCL</sequence>
<dbReference type="AlphaFoldDB" id="A0A087V0W1"/>
<proteinExistence type="predicted"/>
<name>A0A087V0W1_STEMI</name>
<organism evidence="1 2">
    <name type="scientific">Stegodyphus mimosarum</name>
    <name type="common">African social velvet spider</name>
    <dbReference type="NCBI Taxonomy" id="407821"/>
    <lineage>
        <taxon>Eukaryota</taxon>
        <taxon>Metazoa</taxon>
        <taxon>Ecdysozoa</taxon>
        <taxon>Arthropoda</taxon>
        <taxon>Chelicerata</taxon>
        <taxon>Arachnida</taxon>
        <taxon>Araneae</taxon>
        <taxon>Araneomorphae</taxon>
        <taxon>Entelegynae</taxon>
        <taxon>Eresoidea</taxon>
        <taxon>Eresidae</taxon>
        <taxon>Stegodyphus</taxon>
    </lineage>
</organism>
<dbReference type="Proteomes" id="UP000054359">
    <property type="component" value="Unassembled WGS sequence"/>
</dbReference>
<evidence type="ECO:0000313" key="2">
    <source>
        <dbReference type="Proteomes" id="UP000054359"/>
    </source>
</evidence>
<evidence type="ECO:0000313" key="1">
    <source>
        <dbReference type="EMBL" id="KFM83250.1"/>
    </source>
</evidence>
<dbReference type="OrthoDB" id="7543230at2759"/>
<feature type="non-terminal residue" evidence="1">
    <location>
        <position position="73"/>
    </location>
</feature>
<accession>A0A087V0W1</accession>